<feature type="region of interest" description="Disordered" evidence="4">
    <location>
        <begin position="473"/>
        <end position="503"/>
    </location>
</feature>
<dbReference type="Proteomes" id="UP000078561">
    <property type="component" value="Unassembled WGS sequence"/>
</dbReference>
<reference evidence="5" key="1">
    <citation type="submission" date="2016-04" db="EMBL/GenBank/DDBJ databases">
        <authorList>
            <person name="Evans L.H."/>
            <person name="Alamgir A."/>
            <person name="Owens N."/>
            <person name="Weber N.D."/>
            <person name="Virtaneva K."/>
            <person name="Barbian K."/>
            <person name="Babar A."/>
            <person name="Rosenke K."/>
        </authorList>
    </citation>
    <scope>NUCLEOTIDE SEQUENCE [LARGE SCALE GENOMIC DNA]</scope>
    <source>
        <strain evidence="5">CBS 101.48</strain>
    </source>
</reference>
<feature type="repeat" description="WD" evidence="3">
    <location>
        <begin position="273"/>
        <end position="307"/>
    </location>
</feature>
<dbReference type="OrthoDB" id="1932312at2759"/>
<keyword evidence="1 3" id="KW-0853">WD repeat</keyword>
<evidence type="ECO:0000256" key="3">
    <source>
        <dbReference type="PROSITE-ProRule" id="PRU00221"/>
    </source>
</evidence>
<dbReference type="InParanoid" id="A0A163LQC1"/>
<gene>
    <name evidence="5" type="primary">ABSGL_00807.1 scaffold 958</name>
</gene>
<feature type="region of interest" description="Disordered" evidence="4">
    <location>
        <begin position="558"/>
        <end position="581"/>
    </location>
</feature>
<dbReference type="Gene3D" id="2.130.10.10">
    <property type="entry name" value="YVTN repeat-like/Quinoprotein amine dehydrogenase"/>
    <property type="match status" value="1"/>
</dbReference>
<feature type="region of interest" description="Disordered" evidence="4">
    <location>
        <begin position="157"/>
        <end position="180"/>
    </location>
</feature>
<feature type="compositionally biased region" description="Low complexity" evidence="4">
    <location>
        <begin position="480"/>
        <end position="496"/>
    </location>
</feature>
<keyword evidence="6" id="KW-1185">Reference proteome</keyword>
<dbReference type="EMBL" id="LT550334">
    <property type="protein sequence ID" value="SAL95478.1"/>
    <property type="molecule type" value="Genomic_DNA"/>
</dbReference>
<name>A0A163LQC1_ABSGL</name>
<dbReference type="OMA" id="FFYETQG"/>
<feature type="region of interest" description="Disordered" evidence="4">
    <location>
        <begin position="705"/>
        <end position="728"/>
    </location>
</feature>
<proteinExistence type="predicted"/>
<dbReference type="InterPro" id="IPR036322">
    <property type="entry name" value="WD40_repeat_dom_sf"/>
</dbReference>
<feature type="repeat" description="WD" evidence="3">
    <location>
        <begin position="233"/>
        <end position="273"/>
    </location>
</feature>
<feature type="compositionally biased region" description="Basic and acidic residues" evidence="4">
    <location>
        <begin position="1"/>
        <end position="19"/>
    </location>
</feature>
<keyword evidence="2" id="KW-0677">Repeat</keyword>
<feature type="compositionally biased region" description="Basic residues" evidence="4">
    <location>
        <begin position="655"/>
        <end position="669"/>
    </location>
</feature>
<dbReference type="PANTHER" id="PTHR14221:SF0">
    <property type="entry name" value="WD REPEAT-CONTAINING PROTEIN 44"/>
    <property type="match status" value="1"/>
</dbReference>
<dbReference type="PROSITE" id="PS50082">
    <property type="entry name" value="WD_REPEATS_2"/>
    <property type="match status" value="2"/>
</dbReference>
<accession>A0A163LQC1</accession>
<dbReference type="SMART" id="SM00320">
    <property type="entry name" value="WD40"/>
    <property type="match status" value="6"/>
</dbReference>
<sequence length="728" mass="82175">MTMDWDHDSVAPSPDDDHPQQTSEKNTFPIHPLASHLDQRRPPPLPLPSVVIYDDDDDDDDDQSDSDLDHSSKKSMDFLSKIGLRRSTVHDSDPYSSSDEHDEVSASHLHHHRHSIESTRSFISPLPPHGERYLKIKTKSKTQNKALSKLVLAQQLTGAPSSLSSSPTEEEPHQHPPHRPHQAIWAMKISKDGKYLAAGGQNCVLRVWETLNEGVPDKQDSIKVFNDKPLREYKGHHADILDISWSKNNFLLSSSMDKTVRLWHVSNSECLCVFVHLDFVTGIKFHPKDDRFFLSGSLDSKLRLWSIPDKKVAFWNEVPNENLITAVGFTLDGRTACAGSYTGQVYFYETQGLKYNTQISVKKRGAKKGKKITGLEAMPNMPPGEEKLLITSNDSRIRMINMKDKSLIYKYKGLDNATMQIRATFNDDGRFILCGSEDCSVYLWPTGQTSFITHRLNRDSSMAAAVAANRRSAGEGAMASNTSVNTSNTTTTTTTTAHNNGHDQQGLAAWLKRGEQRLKDKLHHHHEFFEGHKSTVTNAIFAPHRTRQLLASTGTDIIFNHTPIPPPSPIEDDSMRSSSLSFTHQIKSYLDSHHLHHHQDDDDNDTRQQRRSSASSNNTTFRTREKYDYPDSQILVTSDIHGCIQVWRIDSGVYHHHHHHRHHHHHHQQEHHEQPPPPSPNKRHSMDASSVASIAPTAMIAETASLSGKSTHQKRGFSLFSSRSSHHK</sequence>
<feature type="compositionally biased region" description="Low complexity" evidence="4">
    <location>
        <begin position="611"/>
        <end position="621"/>
    </location>
</feature>
<evidence type="ECO:0000256" key="2">
    <source>
        <dbReference type="ARBA" id="ARBA00022737"/>
    </source>
</evidence>
<protein>
    <submittedName>
        <fullName evidence="5">Uncharacterized protein</fullName>
    </submittedName>
</protein>
<dbReference type="PROSITE" id="PS50294">
    <property type="entry name" value="WD_REPEATS_REGION"/>
    <property type="match status" value="2"/>
</dbReference>
<dbReference type="SUPFAM" id="SSF50978">
    <property type="entry name" value="WD40 repeat-like"/>
    <property type="match status" value="1"/>
</dbReference>
<feature type="compositionally biased region" description="Acidic residues" evidence="4">
    <location>
        <begin position="53"/>
        <end position="66"/>
    </location>
</feature>
<dbReference type="PANTHER" id="PTHR14221">
    <property type="entry name" value="WD REPEAT DOMAIN 44"/>
    <property type="match status" value="1"/>
</dbReference>
<evidence type="ECO:0000256" key="1">
    <source>
        <dbReference type="ARBA" id="ARBA00022574"/>
    </source>
</evidence>
<evidence type="ECO:0000256" key="4">
    <source>
        <dbReference type="SAM" id="MobiDB-lite"/>
    </source>
</evidence>
<feature type="region of interest" description="Disordered" evidence="4">
    <location>
        <begin position="655"/>
        <end position="691"/>
    </location>
</feature>
<feature type="region of interest" description="Disordered" evidence="4">
    <location>
        <begin position="1"/>
        <end position="128"/>
    </location>
</feature>
<dbReference type="AlphaFoldDB" id="A0A163LQC1"/>
<organism evidence="5">
    <name type="scientific">Absidia glauca</name>
    <name type="common">Pin mould</name>
    <dbReference type="NCBI Taxonomy" id="4829"/>
    <lineage>
        <taxon>Eukaryota</taxon>
        <taxon>Fungi</taxon>
        <taxon>Fungi incertae sedis</taxon>
        <taxon>Mucoromycota</taxon>
        <taxon>Mucoromycotina</taxon>
        <taxon>Mucoromycetes</taxon>
        <taxon>Mucorales</taxon>
        <taxon>Cunninghamellaceae</taxon>
        <taxon>Absidia</taxon>
    </lineage>
</organism>
<dbReference type="InterPro" id="IPR015943">
    <property type="entry name" value="WD40/YVTN_repeat-like_dom_sf"/>
</dbReference>
<dbReference type="InterPro" id="IPR040324">
    <property type="entry name" value="WDR44/Dgr2"/>
</dbReference>
<evidence type="ECO:0000313" key="5">
    <source>
        <dbReference type="EMBL" id="SAL95478.1"/>
    </source>
</evidence>
<feature type="compositionally biased region" description="Basic and acidic residues" evidence="4">
    <location>
        <begin position="67"/>
        <end position="76"/>
    </location>
</feature>
<feature type="compositionally biased region" description="Polar residues" evidence="4">
    <location>
        <begin position="719"/>
        <end position="728"/>
    </location>
</feature>
<dbReference type="InterPro" id="IPR001680">
    <property type="entry name" value="WD40_rpt"/>
</dbReference>
<dbReference type="Pfam" id="PF00400">
    <property type="entry name" value="WD40"/>
    <property type="match status" value="4"/>
</dbReference>
<feature type="region of interest" description="Disordered" evidence="4">
    <location>
        <begin position="595"/>
        <end position="625"/>
    </location>
</feature>
<evidence type="ECO:0000313" key="6">
    <source>
        <dbReference type="Proteomes" id="UP000078561"/>
    </source>
</evidence>